<name>A0ABD2AMK6_VESMC</name>
<dbReference type="Proteomes" id="UP001607303">
    <property type="component" value="Unassembled WGS sequence"/>
</dbReference>
<evidence type="ECO:0000313" key="1">
    <source>
        <dbReference type="EMBL" id="KAL2721641.1"/>
    </source>
</evidence>
<dbReference type="AlphaFoldDB" id="A0ABD2AMK6"/>
<keyword evidence="2" id="KW-1185">Reference proteome</keyword>
<organism evidence="1 2">
    <name type="scientific">Vespula maculifrons</name>
    <name type="common">Eastern yellow jacket</name>
    <name type="synonym">Wasp</name>
    <dbReference type="NCBI Taxonomy" id="7453"/>
    <lineage>
        <taxon>Eukaryota</taxon>
        <taxon>Metazoa</taxon>
        <taxon>Ecdysozoa</taxon>
        <taxon>Arthropoda</taxon>
        <taxon>Hexapoda</taxon>
        <taxon>Insecta</taxon>
        <taxon>Pterygota</taxon>
        <taxon>Neoptera</taxon>
        <taxon>Endopterygota</taxon>
        <taxon>Hymenoptera</taxon>
        <taxon>Apocrita</taxon>
        <taxon>Aculeata</taxon>
        <taxon>Vespoidea</taxon>
        <taxon>Vespidae</taxon>
        <taxon>Vespinae</taxon>
        <taxon>Vespula</taxon>
    </lineage>
</organism>
<evidence type="ECO:0000313" key="2">
    <source>
        <dbReference type="Proteomes" id="UP001607303"/>
    </source>
</evidence>
<comment type="caution">
    <text evidence="1">The sequence shown here is derived from an EMBL/GenBank/DDBJ whole genome shotgun (WGS) entry which is preliminary data.</text>
</comment>
<dbReference type="EMBL" id="JAYRBN010000116">
    <property type="protein sequence ID" value="KAL2721641.1"/>
    <property type="molecule type" value="Genomic_DNA"/>
</dbReference>
<reference evidence="1 2" key="1">
    <citation type="journal article" date="2024" name="Ann. Entomol. Soc. Am.">
        <title>Genomic analyses of the southern and eastern yellowjacket wasps (Hymenoptera: Vespidae) reveal evolutionary signatures of social life.</title>
        <authorList>
            <person name="Catto M.A."/>
            <person name="Caine P.B."/>
            <person name="Orr S.E."/>
            <person name="Hunt B.G."/>
            <person name="Goodisman M.A.D."/>
        </authorList>
    </citation>
    <scope>NUCLEOTIDE SEQUENCE [LARGE SCALE GENOMIC DNA]</scope>
    <source>
        <strain evidence="1">232</strain>
        <tissue evidence="1">Head and thorax</tissue>
    </source>
</reference>
<gene>
    <name evidence="1" type="ORF">V1477_020461</name>
</gene>
<accession>A0ABD2AMK6</accession>
<sequence length="69" mass="7496">MLNTLEPMLDLIAPENTNVYASRLPPWSLADGPAARGNTRTNGDSTLKSAIRDAFPLRELRASQQTGDV</sequence>
<protein>
    <submittedName>
        <fullName evidence="1">Uncharacterized protein</fullName>
    </submittedName>
</protein>
<proteinExistence type="predicted"/>